<evidence type="ECO:0000313" key="3">
    <source>
        <dbReference type="EMBL" id="MSU03312.1"/>
    </source>
</evidence>
<name>A0A6N7XR49_9FIRM</name>
<dbReference type="InterPro" id="IPR036291">
    <property type="entry name" value="NAD(P)-bd_dom_sf"/>
</dbReference>
<dbReference type="EMBL" id="VUNQ01000065">
    <property type="protein sequence ID" value="MSU03312.1"/>
    <property type="molecule type" value="Genomic_DNA"/>
</dbReference>
<dbReference type="RefSeq" id="WP_154442875.1">
    <property type="nucleotide sequence ID" value="NZ_JAHLPJ010000001.1"/>
</dbReference>
<dbReference type="NCBIfam" id="NF006162">
    <property type="entry name" value="PRK08306.1"/>
    <property type="match status" value="1"/>
</dbReference>
<accession>A0A6N7XR49</accession>
<feature type="domain" description="Dipicolinate synthase subunit A N-terminal" evidence="2">
    <location>
        <begin position="2"/>
        <end position="116"/>
    </location>
</feature>
<dbReference type="Proteomes" id="UP000469523">
    <property type="component" value="Unassembled WGS sequence"/>
</dbReference>
<keyword evidence="4" id="KW-1185">Reference proteome</keyword>
<proteinExistence type="predicted"/>
<gene>
    <name evidence="3" type="primary">dpsA</name>
    <name evidence="3" type="ORF">FYJ83_17780</name>
</gene>
<comment type="caution">
    <text evidence="3">The sequence shown here is derived from an EMBL/GenBank/DDBJ whole genome shotgun (WGS) entry which is preliminary data.</text>
</comment>
<dbReference type="Pfam" id="PF02826">
    <property type="entry name" value="2-Hacid_dh_C"/>
    <property type="match status" value="1"/>
</dbReference>
<dbReference type="GO" id="GO:0051287">
    <property type="term" value="F:NAD binding"/>
    <property type="evidence" value="ECO:0007669"/>
    <property type="project" value="InterPro"/>
</dbReference>
<dbReference type="SUPFAM" id="SSF51735">
    <property type="entry name" value="NAD(P)-binding Rossmann-fold domains"/>
    <property type="match status" value="1"/>
</dbReference>
<dbReference type="Gene3D" id="3.40.50.720">
    <property type="entry name" value="NAD(P)-binding Rossmann-like Domain"/>
    <property type="match status" value="1"/>
</dbReference>
<evidence type="ECO:0000259" key="1">
    <source>
        <dbReference type="Pfam" id="PF02826"/>
    </source>
</evidence>
<sequence length="286" mass="31723">MKIVVLGGDRRSIKLAELLKYDGYNVQVFGFDRSEVNSLKFSENLYYAIENAKIIIGPLPCSEDNILLNTPLYSENIKIDEVFEYMTDEQIFIAGKISDEVLKKAKANNILTIDLFNREEMTVLNSIPTAEGAIEIAMKEMDITLHDSKAMILGFGRIGKILAKMLQGIGAKVYVEARNYADLGWIHSYGYNPVHLDKMKDLIGEMDVVFNTIPSMILTEEVLLELNKDALVVDLASKPGGVDFEKAKDLGIKTIWALGLPGKTAPTTAAGILKNTIYNIIEELGV</sequence>
<evidence type="ECO:0000313" key="4">
    <source>
        <dbReference type="Proteomes" id="UP000469523"/>
    </source>
</evidence>
<dbReference type="InterPro" id="IPR031629">
    <property type="entry name" value="DpaA_N"/>
</dbReference>
<dbReference type="InterPro" id="IPR006140">
    <property type="entry name" value="D-isomer_DH_NAD-bd"/>
</dbReference>
<evidence type="ECO:0000259" key="2">
    <source>
        <dbReference type="Pfam" id="PF16924"/>
    </source>
</evidence>
<protein>
    <submittedName>
        <fullName evidence="3">Dipicolinate synthase subunit DpsA</fullName>
    </submittedName>
</protein>
<reference evidence="3 4" key="1">
    <citation type="submission" date="2019-09" db="EMBL/GenBank/DDBJ databases">
        <title>In-depth cultivation of the pig gut microbiome towards novel bacterial diversity and tailored functional studies.</title>
        <authorList>
            <person name="Wylensek D."/>
            <person name="Hitch T.C.A."/>
            <person name="Clavel T."/>
        </authorList>
    </citation>
    <scope>NUCLEOTIDE SEQUENCE [LARGE SCALE GENOMIC DNA]</scope>
    <source>
        <strain evidence="3 4">WCA3-693-APC-4?</strain>
    </source>
</reference>
<feature type="domain" description="D-isomer specific 2-hydroxyacid dehydrogenase NAD-binding" evidence="1">
    <location>
        <begin position="141"/>
        <end position="225"/>
    </location>
</feature>
<dbReference type="Pfam" id="PF16924">
    <property type="entry name" value="DpaA_N"/>
    <property type="match status" value="1"/>
</dbReference>
<dbReference type="AlphaFoldDB" id="A0A6N7XR49"/>
<organism evidence="3 4">
    <name type="scientific">Tissierella pigra</name>
    <dbReference type="NCBI Taxonomy" id="2607614"/>
    <lineage>
        <taxon>Bacteria</taxon>
        <taxon>Bacillati</taxon>
        <taxon>Bacillota</taxon>
        <taxon>Tissierellia</taxon>
        <taxon>Tissierellales</taxon>
        <taxon>Tissierellaceae</taxon>
        <taxon>Tissierella</taxon>
    </lineage>
</organism>